<dbReference type="InterPro" id="IPR005107">
    <property type="entry name" value="CO_DH_flav_C"/>
</dbReference>
<dbReference type="InterPro" id="IPR002346">
    <property type="entry name" value="Mopterin_DH_FAD-bd"/>
</dbReference>
<dbReference type="InterPro" id="IPR036318">
    <property type="entry name" value="FAD-bd_PCMH-like_sf"/>
</dbReference>
<evidence type="ECO:0000259" key="4">
    <source>
        <dbReference type="PROSITE" id="PS51387"/>
    </source>
</evidence>
<accession>A0A515DH14</accession>
<dbReference type="PANTHER" id="PTHR42659">
    <property type="entry name" value="XANTHINE DEHYDROGENASE SUBUNIT C-RELATED"/>
    <property type="match status" value="1"/>
</dbReference>
<dbReference type="InterPro" id="IPR016167">
    <property type="entry name" value="FAD-bd_PCMH_sub1"/>
</dbReference>
<dbReference type="InterPro" id="IPR051312">
    <property type="entry name" value="Diverse_Substr_Oxidored"/>
</dbReference>
<sequence>MIDFGYVRPRSVAEAAKLLADEPEAKVLAGGQSLIPILKQRLARPSLLVDVQALDAMRGIEIDDSRVRLGAFTRHAEVAANARIAEALPALAHMARGIAHPQVRHMGTIGGSLAHNDPGADYPAAVLGLGATIVTDRRRIAADEFFTGLFDTALAAGELLLQIEFPRHRRSGYCKIPHPASGLVNTGVWITRLGDGVRVAVNGASPCVFRHGELEQRLAAHFDPASLDDFQQPAQGLNADMHTSAEYRAQLVAVAARRALSMVLSH</sequence>
<feature type="domain" description="FAD-binding PCMH-type" evidence="4">
    <location>
        <begin position="1"/>
        <end position="170"/>
    </location>
</feature>
<reference evidence="5 6" key="1">
    <citation type="submission" date="2019-01" db="EMBL/GenBank/DDBJ databases">
        <title>Genomic insights into a novel species Rhodoferax sp.</title>
        <authorList>
            <person name="Jin L."/>
        </authorList>
    </citation>
    <scope>NUCLEOTIDE SEQUENCE [LARGE SCALE GENOMIC DNA]</scope>
    <source>
        <strain evidence="5 6">CHu59-6-5</strain>
    </source>
</reference>
<dbReference type="InterPro" id="IPR016166">
    <property type="entry name" value="FAD-bd_PCMH"/>
</dbReference>
<evidence type="ECO:0000313" key="5">
    <source>
        <dbReference type="EMBL" id="QDL39716.1"/>
    </source>
</evidence>
<dbReference type="EMBL" id="CP035503">
    <property type="protein sequence ID" value="QDL39716.1"/>
    <property type="molecule type" value="Genomic_DNA"/>
</dbReference>
<dbReference type="OrthoDB" id="9793944at2"/>
<dbReference type="Proteomes" id="UP000316798">
    <property type="component" value="Chromosome"/>
</dbReference>
<dbReference type="SMART" id="SM01092">
    <property type="entry name" value="CO_deh_flav_C"/>
    <property type="match status" value="1"/>
</dbReference>
<dbReference type="Gene3D" id="3.30.390.50">
    <property type="entry name" value="CO dehydrogenase flavoprotein, C-terminal domain"/>
    <property type="match status" value="1"/>
</dbReference>
<dbReference type="Gene3D" id="3.30.465.10">
    <property type="match status" value="1"/>
</dbReference>
<keyword evidence="3" id="KW-0560">Oxidoreductase</keyword>
<dbReference type="SUPFAM" id="SSF55447">
    <property type="entry name" value="CO dehydrogenase flavoprotein C-terminal domain-like"/>
    <property type="match status" value="1"/>
</dbReference>
<evidence type="ECO:0000256" key="3">
    <source>
        <dbReference type="ARBA" id="ARBA00023002"/>
    </source>
</evidence>
<proteinExistence type="predicted"/>
<dbReference type="KEGG" id="rhf:EUB48_08860"/>
<keyword evidence="1" id="KW-0285">Flavoprotein</keyword>
<protein>
    <submittedName>
        <fullName evidence="5">Xanthine dehydrogenase family protein subunit M</fullName>
    </submittedName>
</protein>
<organism evidence="5 6">
    <name type="scientific">Rhodoferax sediminis</name>
    <dbReference type="NCBI Taxonomy" id="2509614"/>
    <lineage>
        <taxon>Bacteria</taxon>
        <taxon>Pseudomonadati</taxon>
        <taxon>Pseudomonadota</taxon>
        <taxon>Betaproteobacteria</taxon>
        <taxon>Burkholderiales</taxon>
        <taxon>Comamonadaceae</taxon>
        <taxon>Rhodoferax</taxon>
    </lineage>
</organism>
<evidence type="ECO:0000256" key="1">
    <source>
        <dbReference type="ARBA" id="ARBA00022630"/>
    </source>
</evidence>
<gene>
    <name evidence="5" type="ORF">EUB48_08860</name>
</gene>
<dbReference type="Gene3D" id="3.30.43.10">
    <property type="entry name" value="Uridine Diphospho-n-acetylenolpyruvylglucosamine Reductase, domain 2"/>
    <property type="match status" value="1"/>
</dbReference>
<evidence type="ECO:0000256" key="2">
    <source>
        <dbReference type="ARBA" id="ARBA00022827"/>
    </source>
</evidence>
<dbReference type="GO" id="GO:0016491">
    <property type="term" value="F:oxidoreductase activity"/>
    <property type="evidence" value="ECO:0007669"/>
    <property type="project" value="UniProtKB-KW"/>
</dbReference>
<dbReference type="InterPro" id="IPR036683">
    <property type="entry name" value="CO_DH_flav_C_dom_sf"/>
</dbReference>
<dbReference type="GO" id="GO:0071949">
    <property type="term" value="F:FAD binding"/>
    <property type="evidence" value="ECO:0007669"/>
    <property type="project" value="InterPro"/>
</dbReference>
<dbReference type="SUPFAM" id="SSF56176">
    <property type="entry name" value="FAD-binding/transporter-associated domain-like"/>
    <property type="match status" value="1"/>
</dbReference>
<dbReference type="InterPro" id="IPR016169">
    <property type="entry name" value="FAD-bd_PCMH_sub2"/>
</dbReference>
<dbReference type="PROSITE" id="PS51387">
    <property type="entry name" value="FAD_PCMH"/>
    <property type="match status" value="1"/>
</dbReference>
<keyword evidence="2" id="KW-0274">FAD</keyword>
<keyword evidence="6" id="KW-1185">Reference proteome</keyword>
<name>A0A515DH14_9BURK</name>
<evidence type="ECO:0000313" key="6">
    <source>
        <dbReference type="Proteomes" id="UP000316798"/>
    </source>
</evidence>
<dbReference type="AlphaFoldDB" id="A0A515DH14"/>
<dbReference type="Pfam" id="PF00941">
    <property type="entry name" value="FAD_binding_5"/>
    <property type="match status" value="1"/>
</dbReference>
<dbReference type="PANTHER" id="PTHR42659:SF2">
    <property type="entry name" value="XANTHINE DEHYDROGENASE SUBUNIT C-RELATED"/>
    <property type="match status" value="1"/>
</dbReference>